<sequence length="272" mass="32384">MEEVPDVNLFMNNLSFKLLKNMNKEAEADELDYVIKKKVWYSKVPLTLHFHGNGANDTMAYRCSYLPVLIERIFQENHIYWVDYHEIQSRLFITLPKIDTLVKWYACLKYETFRNYPVGLLADIYWDYAKPLEFVLNLDIKETNFKFNDLSEYALSILKQVIFVTNFFWQSNYLKYGNVQKIMNLSITDQNSIWSSIESHNFEEYCEINRKINGKNYVKNIPFRLYLPDGKVIQEPFSPLTNAKVNQLIELKRLKKTSHAFWINVLIIKTIL</sequence>
<feature type="domain" description="Autophagy protein ATG5 alpha-helical bundle region" evidence="5">
    <location>
        <begin position="170"/>
        <end position="212"/>
    </location>
</feature>
<dbReference type="GO" id="GO:0000422">
    <property type="term" value="P:autophagy of mitochondrion"/>
    <property type="evidence" value="ECO:0007669"/>
    <property type="project" value="TreeGrafter"/>
</dbReference>
<dbReference type="GO" id="GO:0006995">
    <property type="term" value="P:cellular response to nitrogen starvation"/>
    <property type="evidence" value="ECO:0007669"/>
    <property type="project" value="TreeGrafter"/>
</dbReference>
<evidence type="ECO:0000256" key="1">
    <source>
        <dbReference type="ARBA" id="ARBA00006910"/>
    </source>
</evidence>
<dbReference type="GO" id="GO:0061908">
    <property type="term" value="C:phagophore"/>
    <property type="evidence" value="ECO:0007669"/>
    <property type="project" value="TreeGrafter"/>
</dbReference>
<dbReference type="GO" id="GO:0034045">
    <property type="term" value="C:phagophore assembly site membrane"/>
    <property type="evidence" value="ECO:0007669"/>
    <property type="project" value="TreeGrafter"/>
</dbReference>
<evidence type="ECO:0000256" key="3">
    <source>
        <dbReference type="ARBA" id="ARBA00022843"/>
    </source>
</evidence>
<keyword evidence="4" id="KW-0072">Autophagy</keyword>
<dbReference type="Pfam" id="PF20637">
    <property type="entry name" value="ATG5_HBR"/>
    <property type="match status" value="1"/>
</dbReference>
<dbReference type="InterPro" id="IPR048940">
    <property type="entry name" value="ATG5_HBR"/>
</dbReference>
<evidence type="ECO:0000313" key="7">
    <source>
        <dbReference type="Proteomes" id="UP000281549"/>
    </source>
</evidence>
<evidence type="ECO:0000313" key="6">
    <source>
        <dbReference type="EMBL" id="RKP17815.1"/>
    </source>
</evidence>
<keyword evidence="2" id="KW-1017">Isopeptide bond</keyword>
<dbReference type="InterPro" id="IPR042526">
    <property type="entry name" value="Atg5_HR"/>
</dbReference>
<dbReference type="GO" id="GO:0034727">
    <property type="term" value="P:piecemeal microautophagy of the nucleus"/>
    <property type="evidence" value="ECO:0007669"/>
    <property type="project" value="TreeGrafter"/>
</dbReference>
<dbReference type="Gene3D" id="1.10.246.190">
    <property type="entry name" value="Autophagy protein Apg5, helix rich domain"/>
    <property type="match status" value="1"/>
</dbReference>
<gene>
    <name evidence="6" type="ORF">ROZALSC1DRAFT_30418</name>
</gene>
<dbReference type="GO" id="GO:0019776">
    <property type="term" value="F:Atg8-family ligase activity"/>
    <property type="evidence" value="ECO:0007669"/>
    <property type="project" value="TreeGrafter"/>
</dbReference>
<evidence type="ECO:0000256" key="2">
    <source>
        <dbReference type="ARBA" id="ARBA00022499"/>
    </source>
</evidence>
<dbReference type="EMBL" id="ML005667">
    <property type="protein sequence ID" value="RKP17815.1"/>
    <property type="molecule type" value="Genomic_DNA"/>
</dbReference>
<evidence type="ECO:0000256" key="4">
    <source>
        <dbReference type="ARBA" id="ARBA00023006"/>
    </source>
</evidence>
<dbReference type="PANTHER" id="PTHR13040">
    <property type="entry name" value="AUTOPHAGY PROTEIN 5"/>
    <property type="match status" value="1"/>
</dbReference>
<accession>A0A4P9YF23</accession>
<comment type="similarity">
    <text evidence="1">Belongs to the ATG5 family.</text>
</comment>
<organism evidence="6 7">
    <name type="scientific">Rozella allomycis (strain CSF55)</name>
    <dbReference type="NCBI Taxonomy" id="988480"/>
    <lineage>
        <taxon>Eukaryota</taxon>
        <taxon>Fungi</taxon>
        <taxon>Fungi incertae sedis</taxon>
        <taxon>Cryptomycota</taxon>
        <taxon>Cryptomycota incertae sedis</taxon>
        <taxon>Rozella</taxon>
    </lineage>
</organism>
<reference evidence="7" key="1">
    <citation type="journal article" date="2018" name="Nat. Microbiol.">
        <title>Leveraging single-cell genomics to expand the fungal tree of life.</title>
        <authorList>
            <person name="Ahrendt S.R."/>
            <person name="Quandt C.A."/>
            <person name="Ciobanu D."/>
            <person name="Clum A."/>
            <person name="Salamov A."/>
            <person name="Andreopoulos B."/>
            <person name="Cheng J.F."/>
            <person name="Woyke T."/>
            <person name="Pelin A."/>
            <person name="Henrissat B."/>
            <person name="Reynolds N.K."/>
            <person name="Benny G.L."/>
            <person name="Smith M.E."/>
            <person name="James T.Y."/>
            <person name="Grigoriev I.V."/>
        </authorList>
    </citation>
    <scope>NUCLEOTIDE SEQUENCE [LARGE SCALE GENOMIC DNA]</scope>
    <source>
        <strain evidence="7">CSF55</strain>
    </source>
</reference>
<proteinExistence type="inferred from homology"/>
<dbReference type="GO" id="GO:0005776">
    <property type="term" value="C:autophagosome"/>
    <property type="evidence" value="ECO:0007669"/>
    <property type="project" value="TreeGrafter"/>
</dbReference>
<dbReference type="GO" id="GO:0034274">
    <property type="term" value="C:Atg12-Atg5-Atg16 complex"/>
    <property type="evidence" value="ECO:0007669"/>
    <property type="project" value="TreeGrafter"/>
</dbReference>
<protein>
    <recommendedName>
        <fullName evidence="5">Autophagy protein ATG5 alpha-helical bundle region domain-containing protein</fullName>
    </recommendedName>
</protein>
<name>A0A4P9YF23_ROZAC</name>
<dbReference type="Gene3D" id="3.10.20.90">
    <property type="entry name" value="Phosphatidylinositol 3-kinase Catalytic Subunit, Chain A, domain 1"/>
    <property type="match status" value="1"/>
</dbReference>
<dbReference type="Proteomes" id="UP000281549">
    <property type="component" value="Unassembled WGS sequence"/>
</dbReference>
<evidence type="ECO:0000259" key="5">
    <source>
        <dbReference type="Pfam" id="PF20637"/>
    </source>
</evidence>
<dbReference type="Gene3D" id="3.10.20.620">
    <property type="match status" value="1"/>
</dbReference>
<keyword evidence="3" id="KW-0832">Ubl conjugation</keyword>
<dbReference type="InterPro" id="IPR007239">
    <property type="entry name" value="Atg5"/>
</dbReference>
<dbReference type="PANTHER" id="PTHR13040:SF2">
    <property type="entry name" value="AUTOPHAGY PROTEIN 5"/>
    <property type="match status" value="1"/>
</dbReference>
<dbReference type="AlphaFoldDB" id="A0A4P9YF23"/>
<dbReference type="GO" id="GO:0044233">
    <property type="term" value="C:mitochondria-associated endoplasmic reticulum membrane contact site"/>
    <property type="evidence" value="ECO:0007669"/>
    <property type="project" value="TreeGrafter"/>
</dbReference>
<dbReference type="InterPro" id="IPR042527">
    <property type="entry name" value="Atg5_UblA_dom_sf"/>
</dbReference>